<sequence>MSSRIIVLSVGSMVPQRLSEGGGGEAVRERLQRELLAAVRDCQSRFGGRKELATELDSHVQVLLASLERVFAHGLAAPRHSSNSAIRQVTEKVLGSSVGSGGGSGGGVSDQTSQSYWPFVREHLTKHERERYEHLRQVWTDGGRARAWLRSAINERSLERTVLTLLASDMLAEHYEVWAFLRDQERNSILPTTAAGLGSILFAISIDRPELNHCSNSNLGGNSSMPHAEPVIPPPVNVPGAKRSDGRRKKKISPNIISFDDDDDFEVTSTSPTLQPSVPAPTNDANQAITIGVDCLESESTADIDSGIADSENELHSVGLRPVTNSNVGELIPVALSEETHSSEDSLSVPSFSEDNECTGIVEEVAAVVLVGGEESNYADDGDETSLQLQLQTERGLCAALRAQLSECQKRLQDTDTTINTLNRENELLKHQLRKYVMAVQSIEQDERASLFEQKLVQVAEMHGELMEMNERLQRSLVAKEALVERLRAELEGVRGPLPSALSSSSTSSTSLVSLWLPSVFLSGETSSDSHHVYQVHVRICSEEWNVYRRYAQFYALHKQLKKQYPIVSTFNFPPKKTIGNKEARFVEERRDRLQQYLRKVVDQLVQAQPELAASPSKPLLISLLPFFGELSCIEEKQKKSSKLPRQSHPPDSPHYTGL</sequence>
<dbReference type="InterPro" id="IPR037213">
    <property type="entry name" value="Run_dom_sf"/>
</dbReference>
<dbReference type="Gene3D" id="3.30.1520.10">
    <property type="entry name" value="Phox-like domain"/>
    <property type="match status" value="1"/>
</dbReference>
<evidence type="ECO:0008006" key="7">
    <source>
        <dbReference type="Google" id="ProtNLM"/>
    </source>
</evidence>
<dbReference type="InterPro" id="IPR001683">
    <property type="entry name" value="PX_dom"/>
</dbReference>
<dbReference type="SMART" id="SM00593">
    <property type="entry name" value="RUN"/>
    <property type="match status" value="1"/>
</dbReference>
<feature type="compositionally biased region" description="Polar residues" evidence="2">
    <location>
        <begin position="267"/>
        <end position="276"/>
    </location>
</feature>
<evidence type="ECO:0000313" key="5">
    <source>
        <dbReference type="EMBL" id="RZF35454.1"/>
    </source>
</evidence>
<dbReference type="PROSITE" id="PS50826">
    <property type="entry name" value="RUN"/>
    <property type="match status" value="1"/>
</dbReference>
<evidence type="ECO:0000259" key="4">
    <source>
        <dbReference type="PROSITE" id="PS50826"/>
    </source>
</evidence>
<dbReference type="PANTHER" id="PTHR47194">
    <property type="entry name" value="SORTING NEXIN-29-RELATED"/>
    <property type="match status" value="1"/>
</dbReference>
<dbReference type="InterPro" id="IPR047329">
    <property type="entry name" value="RUN_SNX29"/>
</dbReference>
<dbReference type="Gene3D" id="1.20.58.900">
    <property type="match status" value="1"/>
</dbReference>
<dbReference type="SMR" id="A0A482WPI5"/>
<keyword evidence="1" id="KW-0175">Coiled coil</keyword>
<dbReference type="OrthoDB" id="93876at2759"/>
<dbReference type="FunCoup" id="A0A482WPI5">
    <property type="interactions" value="129"/>
</dbReference>
<dbReference type="InterPro" id="IPR036871">
    <property type="entry name" value="PX_dom_sf"/>
</dbReference>
<reference evidence="5 6" key="1">
    <citation type="journal article" date="2017" name="Gigascience">
        <title>Genome sequence of the small brown planthopper, Laodelphax striatellus.</title>
        <authorList>
            <person name="Zhu J."/>
            <person name="Jiang F."/>
            <person name="Wang X."/>
            <person name="Yang P."/>
            <person name="Bao Y."/>
            <person name="Zhao W."/>
            <person name="Wang W."/>
            <person name="Lu H."/>
            <person name="Wang Q."/>
            <person name="Cui N."/>
            <person name="Li J."/>
            <person name="Chen X."/>
            <person name="Luo L."/>
            <person name="Yu J."/>
            <person name="Kang L."/>
            <person name="Cui F."/>
        </authorList>
    </citation>
    <scope>NUCLEOTIDE SEQUENCE [LARGE SCALE GENOMIC DNA]</scope>
    <source>
        <strain evidence="5">Lst14</strain>
    </source>
</reference>
<feature type="region of interest" description="Disordered" evidence="2">
    <location>
        <begin position="638"/>
        <end position="659"/>
    </location>
</feature>
<feature type="domain" description="PX" evidence="3">
    <location>
        <begin position="512"/>
        <end position="631"/>
    </location>
</feature>
<dbReference type="Proteomes" id="UP000291343">
    <property type="component" value="Unassembled WGS sequence"/>
</dbReference>
<dbReference type="InParanoid" id="A0A482WPI5"/>
<dbReference type="AlphaFoldDB" id="A0A482WPI5"/>
<feature type="region of interest" description="Disordered" evidence="2">
    <location>
        <begin position="219"/>
        <end position="284"/>
    </location>
</feature>
<dbReference type="SMART" id="SM00312">
    <property type="entry name" value="PX"/>
    <property type="match status" value="1"/>
</dbReference>
<evidence type="ECO:0000259" key="3">
    <source>
        <dbReference type="PROSITE" id="PS50195"/>
    </source>
</evidence>
<feature type="coiled-coil region" evidence="1">
    <location>
        <begin position="405"/>
        <end position="439"/>
    </location>
</feature>
<dbReference type="InterPro" id="IPR004012">
    <property type="entry name" value="Run_dom"/>
</dbReference>
<accession>A0A482WPI5</accession>
<dbReference type="SUPFAM" id="SSF140741">
    <property type="entry name" value="RUN domain-like"/>
    <property type="match status" value="1"/>
</dbReference>
<feature type="domain" description="RUN" evidence="4">
    <location>
        <begin position="54"/>
        <end position="209"/>
    </location>
</feature>
<comment type="caution">
    <text evidence="5">The sequence shown here is derived from an EMBL/GenBank/DDBJ whole genome shotgun (WGS) entry which is preliminary data.</text>
</comment>
<dbReference type="EMBL" id="QKKF02028236">
    <property type="protein sequence ID" value="RZF35454.1"/>
    <property type="molecule type" value="Genomic_DNA"/>
</dbReference>
<evidence type="ECO:0000313" key="6">
    <source>
        <dbReference type="Proteomes" id="UP000291343"/>
    </source>
</evidence>
<protein>
    <recommendedName>
        <fullName evidence="7">Sorting nexin-29</fullName>
    </recommendedName>
</protein>
<dbReference type="InterPro" id="IPR037916">
    <property type="entry name" value="SNX29_PX"/>
</dbReference>
<proteinExistence type="predicted"/>
<keyword evidence="6" id="KW-1185">Reference proteome</keyword>
<dbReference type="SUPFAM" id="SSF64268">
    <property type="entry name" value="PX domain"/>
    <property type="match status" value="1"/>
</dbReference>
<dbReference type="STRING" id="195883.A0A482WPI5"/>
<gene>
    <name evidence="5" type="ORF">LSTR_LSTR013112</name>
</gene>
<dbReference type="PANTHER" id="PTHR47194:SF3">
    <property type="entry name" value="SORTING NEXIN 29"/>
    <property type="match status" value="1"/>
</dbReference>
<dbReference type="Pfam" id="PF00787">
    <property type="entry name" value="PX"/>
    <property type="match status" value="1"/>
</dbReference>
<name>A0A482WPI5_LAOST</name>
<dbReference type="CDD" id="cd17689">
    <property type="entry name" value="RUN_SNX29"/>
    <property type="match status" value="1"/>
</dbReference>
<dbReference type="Pfam" id="PF02759">
    <property type="entry name" value="RUN"/>
    <property type="match status" value="1"/>
</dbReference>
<evidence type="ECO:0000256" key="1">
    <source>
        <dbReference type="SAM" id="Coils"/>
    </source>
</evidence>
<dbReference type="GO" id="GO:0035091">
    <property type="term" value="F:phosphatidylinositol binding"/>
    <property type="evidence" value="ECO:0007669"/>
    <property type="project" value="InterPro"/>
</dbReference>
<organism evidence="5 6">
    <name type="scientific">Laodelphax striatellus</name>
    <name type="common">Small brown planthopper</name>
    <name type="synonym">Delphax striatella</name>
    <dbReference type="NCBI Taxonomy" id="195883"/>
    <lineage>
        <taxon>Eukaryota</taxon>
        <taxon>Metazoa</taxon>
        <taxon>Ecdysozoa</taxon>
        <taxon>Arthropoda</taxon>
        <taxon>Hexapoda</taxon>
        <taxon>Insecta</taxon>
        <taxon>Pterygota</taxon>
        <taxon>Neoptera</taxon>
        <taxon>Paraneoptera</taxon>
        <taxon>Hemiptera</taxon>
        <taxon>Auchenorrhyncha</taxon>
        <taxon>Fulgoroidea</taxon>
        <taxon>Delphacidae</taxon>
        <taxon>Criomorphinae</taxon>
        <taxon>Laodelphax</taxon>
    </lineage>
</organism>
<evidence type="ECO:0000256" key="2">
    <source>
        <dbReference type="SAM" id="MobiDB-lite"/>
    </source>
</evidence>
<dbReference type="CDD" id="cd07277">
    <property type="entry name" value="PX_RUN"/>
    <property type="match status" value="1"/>
</dbReference>
<dbReference type="PROSITE" id="PS50195">
    <property type="entry name" value="PX"/>
    <property type="match status" value="1"/>
</dbReference>